<protein>
    <submittedName>
        <fullName evidence="1">Uncharacterized protein</fullName>
    </submittedName>
</protein>
<organism evidence="1 2">
    <name type="scientific">Pseudonocardia cypriaca</name>
    <dbReference type="NCBI Taxonomy" id="882449"/>
    <lineage>
        <taxon>Bacteria</taxon>
        <taxon>Bacillati</taxon>
        <taxon>Actinomycetota</taxon>
        <taxon>Actinomycetes</taxon>
        <taxon>Pseudonocardiales</taxon>
        <taxon>Pseudonocardiaceae</taxon>
        <taxon>Pseudonocardia</taxon>
    </lineage>
</organism>
<dbReference type="Proteomes" id="UP000319818">
    <property type="component" value="Unassembled WGS sequence"/>
</dbReference>
<keyword evidence="2" id="KW-1185">Reference proteome</keyword>
<dbReference type="AlphaFoldDB" id="A0A543GGV6"/>
<dbReference type="EMBL" id="VFPH01000001">
    <property type="protein sequence ID" value="TQM45312.1"/>
    <property type="molecule type" value="Genomic_DNA"/>
</dbReference>
<comment type="caution">
    <text evidence="1">The sequence shown here is derived from an EMBL/GenBank/DDBJ whole genome shotgun (WGS) entry which is preliminary data.</text>
</comment>
<sequence length="46" mass="4769">MALLRELGIAEPGTVYVVKRDGRLLHPAVAEVVAAANGVARRLSAG</sequence>
<accession>A0A543GGV6</accession>
<evidence type="ECO:0000313" key="2">
    <source>
        <dbReference type="Proteomes" id="UP000319818"/>
    </source>
</evidence>
<evidence type="ECO:0000313" key="1">
    <source>
        <dbReference type="EMBL" id="TQM45312.1"/>
    </source>
</evidence>
<reference evidence="1 2" key="1">
    <citation type="submission" date="2019-06" db="EMBL/GenBank/DDBJ databases">
        <title>Sequencing the genomes of 1000 actinobacteria strains.</title>
        <authorList>
            <person name="Klenk H.-P."/>
        </authorList>
    </citation>
    <scope>NUCLEOTIDE SEQUENCE [LARGE SCALE GENOMIC DNA]</scope>
    <source>
        <strain evidence="1 2">DSM 45511</strain>
    </source>
</reference>
<proteinExistence type="predicted"/>
<gene>
    <name evidence="1" type="ORF">FB388_2712</name>
</gene>
<name>A0A543GGV6_9PSEU</name>